<dbReference type="InterPro" id="IPR016169">
    <property type="entry name" value="FAD-bd_PCMH_sub2"/>
</dbReference>
<dbReference type="InterPro" id="IPR006094">
    <property type="entry name" value="Oxid_FAD_bind_N"/>
</dbReference>
<dbReference type="InterPro" id="IPR036318">
    <property type="entry name" value="FAD-bd_PCMH-like_sf"/>
</dbReference>
<comment type="cofactor">
    <cofactor evidence="1">
        <name>FAD</name>
        <dbReference type="ChEBI" id="CHEBI:57692"/>
    </cofactor>
</comment>
<feature type="domain" description="FAD-binding PCMH-type" evidence="6">
    <location>
        <begin position="84"/>
        <end position="266"/>
    </location>
</feature>
<dbReference type="Pfam" id="PF02913">
    <property type="entry name" value="FAD-oxidase_C"/>
    <property type="match status" value="1"/>
</dbReference>
<evidence type="ECO:0000256" key="3">
    <source>
        <dbReference type="ARBA" id="ARBA00022630"/>
    </source>
</evidence>
<dbReference type="PROSITE" id="PS51387">
    <property type="entry name" value="FAD_PCMH"/>
    <property type="match status" value="1"/>
</dbReference>
<evidence type="ECO:0000313" key="8">
    <source>
        <dbReference type="Proteomes" id="UP001165082"/>
    </source>
</evidence>
<dbReference type="AlphaFoldDB" id="A0A9W7E2H7"/>
<comment type="similarity">
    <text evidence="2">Belongs to the FAD-binding oxidoreductase/transferase type 4 family.</text>
</comment>
<dbReference type="Gene3D" id="3.30.465.10">
    <property type="match status" value="1"/>
</dbReference>
<dbReference type="PANTHER" id="PTHR43716">
    <property type="entry name" value="D-2-HYDROXYGLUTARATE DEHYDROGENASE, MITOCHONDRIAL"/>
    <property type="match status" value="1"/>
</dbReference>
<keyword evidence="4" id="KW-0274">FAD</keyword>
<dbReference type="PANTHER" id="PTHR43716:SF1">
    <property type="entry name" value="D-2-HYDROXYGLUTARATE DEHYDROGENASE, MITOCHONDRIAL"/>
    <property type="match status" value="1"/>
</dbReference>
<name>A0A9W7E2H7_9STRA</name>
<dbReference type="Gene3D" id="1.10.45.10">
    <property type="entry name" value="Vanillyl-alcohol Oxidase, Chain A, domain 4"/>
    <property type="match status" value="1"/>
</dbReference>
<dbReference type="Gene3D" id="3.30.70.2740">
    <property type="match status" value="1"/>
</dbReference>
<reference evidence="7" key="1">
    <citation type="submission" date="2022-07" db="EMBL/GenBank/DDBJ databases">
        <title>Genome analysis of Parmales, a sister group of diatoms, reveals the evolutionary specialization of diatoms from phago-mixotrophs to photoautotrophs.</title>
        <authorList>
            <person name="Ban H."/>
            <person name="Sato S."/>
            <person name="Yoshikawa S."/>
            <person name="Kazumasa Y."/>
            <person name="Nakamura Y."/>
            <person name="Ichinomiya M."/>
            <person name="Saitoh K."/>
            <person name="Sato N."/>
            <person name="Blanc-Mathieu R."/>
            <person name="Endo H."/>
            <person name="Kuwata A."/>
            <person name="Ogata H."/>
        </authorList>
    </citation>
    <scope>NUCLEOTIDE SEQUENCE</scope>
</reference>
<dbReference type="GO" id="GO:0016491">
    <property type="term" value="F:oxidoreductase activity"/>
    <property type="evidence" value="ECO:0007669"/>
    <property type="project" value="UniProtKB-KW"/>
</dbReference>
<dbReference type="InterPro" id="IPR016171">
    <property type="entry name" value="Vanillyl_alc_oxidase_C-sub2"/>
</dbReference>
<keyword evidence="8" id="KW-1185">Reference proteome</keyword>
<sequence length="522" mass="57471">MNSRKLTLLYQRIRVHNKYQQQQERRRHYCSIERVKKLSAQFRRIASECGEDVEATVLEPDLKGGDASLDKYTTCWRGKWGVKGGEGRGNIVLRPSTTECVRGFVELCNKEGAKVVPQGGNTGLVGGGVPEGYDEVVLSTVRLNSVMSLDSSTSVITLSSGVILSDAIRHCADLGMLYPVDIGSKGTCNVGGNVSSNAGGIYFTRFGSIRDNLVGLTAVTGRGDVLEVGGCAMRKDSKGMDLRQVFVGGEGAFGIITMVKMRVWKKPTTREVAVVGVGGWEEVERLCERAQERMGGLVSAVEVMDRRVLELVKEKVGGGGMGWVGGARYYVLVETMGFDDERDRETLERFLEEVMEEGTVEDGVMAKGEEEIEAIWGVRESCGVAVNRAGGSWKYDVSLELRDWEEVGRMVEEKVRGLGGRLVIWGHLGDRNVHFNVVREKEDGGEGSDITDAIEPWLYEEVIRRGGSVSAEHGIGQCKGDLMEELIVGEAGMEYLRGIKQLFDPNHILNVGRNKTFRERDK</sequence>
<dbReference type="InterPro" id="IPR016164">
    <property type="entry name" value="FAD-linked_Oxase-like_C"/>
</dbReference>
<dbReference type="FunFam" id="3.30.70.2190:FF:000001">
    <property type="entry name" value="D-2-hydroxyglutarate dehydrogenase mitochondrial"/>
    <property type="match status" value="1"/>
</dbReference>
<keyword evidence="5" id="KW-0560">Oxidoreductase</keyword>
<dbReference type="Proteomes" id="UP001165082">
    <property type="component" value="Unassembled WGS sequence"/>
</dbReference>
<dbReference type="SUPFAM" id="SSF56176">
    <property type="entry name" value="FAD-binding/transporter-associated domain-like"/>
    <property type="match status" value="1"/>
</dbReference>
<proteinExistence type="inferred from homology"/>
<evidence type="ECO:0000256" key="1">
    <source>
        <dbReference type="ARBA" id="ARBA00001974"/>
    </source>
</evidence>
<dbReference type="Gene3D" id="3.30.70.2190">
    <property type="match status" value="1"/>
</dbReference>
<dbReference type="Pfam" id="PF01565">
    <property type="entry name" value="FAD_binding_4"/>
    <property type="match status" value="1"/>
</dbReference>
<dbReference type="InterPro" id="IPR016167">
    <property type="entry name" value="FAD-bd_PCMH_sub1"/>
</dbReference>
<accession>A0A9W7E2H7</accession>
<dbReference type="InterPro" id="IPR004113">
    <property type="entry name" value="FAD-bd_oxidored_4_C"/>
</dbReference>
<dbReference type="EMBL" id="BRXZ01001117">
    <property type="protein sequence ID" value="GMH62885.1"/>
    <property type="molecule type" value="Genomic_DNA"/>
</dbReference>
<dbReference type="GO" id="GO:0005739">
    <property type="term" value="C:mitochondrion"/>
    <property type="evidence" value="ECO:0007669"/>
    <property type="project" value="TreeGrafter"/>
</dbReference>
<dbReference type="InterPro" id="IPR016166">
    <property type="entry name" value="FAD-bd_PCMH"/>
</dbReference>
<dbReference type="SUPFAM" id="SSF55103">
    <property type="entry name" value="FAD-linked oxidases, C-terminal domain"/>
    <property type="match status" value="1"/>
</dbReference>
<dbReference type="Gene3D" id="3.30.43.10">
    <property type="entry name" value="Uridine Diphospho-n-acetylenolpyruvylglucosamine Reductase, domain 2"/>
    <property type="match status" value="1"/>
</dbReference>
<evidence type="ECO:0000313" key="7">
    <source>
        <dbReference type="EMBL" id="GMH62885.1"/>
    </source>
</evidence>
<protein>
    <recommendedName>
        <fullName evidence="6">FAD-binding PCMH-type domain-containing protein</fullName>
    </recommendedName>
</protein>
<evidence type="ECO:0000256" key="4">
    <source>
        <dbReference type="ARBA" id="ARBA00022827"/>
    </source>
</evidence>
<evidence type="ECO:0000256" key="2">
    <source>
        <dbReference type="ARBA" id="ARBA00008000"/>
    </source>
</evidence>
<evidence type="ECO:0000259" key="6">
    <source>
        <dbReference type="PROSITE" id="PS51387"/>
    </source>
</evidence>
<keyword evidence="3" id="KW-0285">Flavoprotein</keyword>
<organism evidence="7 8">
    <name type="scientific">Triparma retinervis</name>
    <dbReference type="NCBI Taxonomy" id="2557542"/>
    <lineage>
        <taxon>Eukaryota</taxon>
        <taxon>Sar</taxon>
        <taxon>Stramenopiles</taxon>
        <taxon>Ochrophyta</taxon>
        <taxon>Bolidophyceae</taxon>
        <taxon>Parmales</taxon>
        <taxon>Triparmaceae</taxon>
        <taxon>Triparma</taxon>
    </lineage>
</organism>
<evidence type="ECO:0000256" key="5">
    <source>
        <dbReference type="ARBA" id="ARBA00023002"/>
    </source>
</evidence>
<dbReference type="GO" id="GO:0071949">
    <property type="term" value="F:FAD binding"/>
    <property type="evidence" value="ECO:0007669"/>
    <property type="project" value="InterPro"/>
</dbReference>
<gene>
    <name evidence="7" type="ORF">TrRE_jg4223</name>
</gene>
<dbReference type="InterPro" id="IPR051264">
    <property type="entry name" value="FAD-oxidored/transferase_4"/>
</dbReference>
<dbReference type="OrthoDB" id="5332616at2759"/>
<comment type="caution">
    <text evidence="7">The sequence shown here is derived from an EMBL/GenBank/DDBJ whole genome shotgun (WGS) entry which is preliminary data.</text>
</comment>